<keyword evidence="3" id="KW-0732">Signal</keyword>
<feature type="chain" id="PRO_5046820659" description="DUF916 domain-containing protein" evidence="3">
    <location>
        <begin position="24"/>
        <end position="585"/>
    </location>
</feature>
<feature type="compositionally biased region" description="Low complexity" evidence="1">
    <location>
        <begin position="503"/>
        <end position="524"/>
    </location>
</feature>
<gene>
    <name evidence="4" type="ORF">FHR36_003585</name>
</gene>
<evidence type="ECO:0000313" key="5">
    <source>
        <dbReference type="Proteomes" id="UP001206483"/>
    </source>
</evidence>
<feature type="signal peptide" evidence="3">
    <location>
        <begin position="1"/>
        <end position="23"/>
    </location>
</feature>
<dbReference type="EMBL" id="JAMZDX010000003">
    <property type="protein sequence ID" value="MCP2310452.1"/>
    <property type="molecule type" value="Genomic_DNA"/>
</dbReference>
<comment type="caution">
    <text evidence="4">The sequence shown here is derived from an EMBL/GenBank/DDBJ whole genome shotgun (WGS) entry which is preliminary data.</text>
</comment>
<accession>A0ABT1IZ73</accession>
<evidence type="ECO:0000256" key="1">
    <source>
        <dbReference type="SAM" id="MobiDB-lite"/>
    </source>
</evidence>
<evidence type="ECO:0008006" key="6">
    <source>
        <dbReference type="Google" id="ProtNLM"/>
    </source>
</evidence>
<feature type="transmembrane region" description="Helical" evidence="2">
    <location>
        <begin position="527"/>
        <end position="548"/>
    </location>
</feature>
<keyword evidence="2" id="KW-1133">Transmembrane helix</keyword>
<sequence>MRRWLLVLLPALLLLLGSRSAYGAPASALTDGAQPQTFGIQPATATDPDGRGTFGYSATPGALVKDHVAVWNYSEQPITLRLYAADAFNTDTGGYDVLPEGKPSTQAGSWLRTSVASLELPARSRQIVPFTLAVPADAAPGDHAAGIVASLRRETKDAQGNTVTVDQRVGSRVNIRVAGDLRPELTVVGATALYHPSANPFATGRTTVRYTVRNTGNVRLGGKQAVRVTNVLGTVATGGAPADLQELLPGNSVDYRVEVSGAYPTLLGTAGVTIDPLPIGGDRDPGLSSTVHKQRFVAVPWTMLLLLLVLAGLAALWWSRRRTRRRLLALPPVPIGAVTAGAALAALLLLTQLPYAPTAFADTGSNGTLAFDYPTGHDDDAIDLLTSGPCPDPAADYLGVRITGRGFPAEGVPLTGTTAVSAYRPAGNGGFVVPLANTLRVVANRSGLAALSGPYTITASCRGKVNPAPLREFSGVVTFSSPSTWTAASVAPDGMIHAAGSDPVPVAARAPKPAAQPASAARSGPSLGSWSAIGAGVVLLGWVGVPYLRRRFGRSPASAGAAAEAGPAAGEPGTAPAAERSEVVG</sequence>
<keyword evidence="2" id="KW-0812">Transmembrane</keyword>
<feature type="transmembrane region" description="Helical" evidence="2">
    <location>
        <begin position="298"/>
        <end position="318"/>
    </location>
</feature>
<protein>
    <recommendedName>
        <fullName evidence="6">DUF916 domain-containing protein</fullName>
    </recommendedName>
</protein>
<evidence type="ECO:0000313" key="4">
    <source>
        <dbReference type="EMBL" id="MCP2310452.1"/>
    </source>
</evidence>
<proteinExistence type="predicted"/>
<reference evidence="4 5" key="1">
    <citation type="submission" date="2022-06" db="EMBL/GenBank/DDBJ databases">
        <title>Sequencing the genomes of 1000 actinobacteria strains.</title>
        <authorList>
            <person name="Klenk H.-P."/>
        </authorList>
    </citation>
    <scope>NUCLEOTIDE SEQUENCE [LARGE SCALE GENOMIC DNA]</scope>
    <source>
        <strain evidence="4 5">DSM 41656</strain>
    </source>
</reference>
<keyword evidence="2" id="KW-0472">Membrane</keyword>
<evidence type="ECO:0000256" key="3">
    <source>
        <dbReference type="SAM" id="SignalP"/>
    </source>
</evidence>
<organism evidence="4 5">
    <name type="scientific">Kitasatospora paracochleata</name>
    <dbReference type="NCBI Taxonomy" id="58354"/>
    <lineage>
        <taxon>Bacteria</taxon>
        <taxon>Bacillati</taxon>
        <taxon>Actinomycetota</taxon>
        <taxon>Actinomycetes</taxon>
        <taxon>Kitasatosporales</taxon>
        <taxon>Streptomycetaceae</taxon>
        <taxon>Kitasatospora</taxon>
    </lineage>
</organism>
<dbReference type="Proteomes" id="UP001206483">
    <property type="component" value="Unassembled WGS sequence"/>
</dbReference>
<feature type="region of interest" description="Disordered" evidence="1">
    <location>
        <begin position="558"/>
        <end position="585"/>
    </location>
</feature>
<evidence type="ECO:0000256" key="2">
    <source>
        <dbReference type="SAM" id="Phobius"/>
    </source>
</evidence>
<dbReference type="RefSeq" id="WP_253798395.1">
    <property type="nucleotide sequence ID" value="NZ_BAAAUB010000014.1"/>
</dbReference>
<feature type="compositionally biased region" description="Low complexity" evidence="1">
    <location>
        <begin position="558"/>
        <end position="578"/>
    </location>
</feature>
<name>A0ABT1IZ73_9ACTN</name>
<feature type="region of interest" description="Disordered" evidence="1">
    <location>
        <begin position="502"/>
        <end position="524"/>
    </location>
</feature>
<feature type="transmembrane region" description="Helical" evidence="2">
    <location>
        <begin position="330"/>
        <end position="350"/>
    </location>
</feature>
<keyword evidence="5" id="KW-1185">Reference proteome</keyword>